<evidence type="ECO:0000256" key="2">
    <source>
        <dbReference type="SAM" id="Phobius"/>
    </source>
</evidence>
<organism evidence="3 4">
    <name type="scientific">Beauveria bassiana</name>
    <name type="common">White muscardine disease fungus</name>
    <name type="synonym">Tritirachium shiotae</name>
    <dbReference type="NCBI Taxonomy" id="176275"/>
    <lineage>
        <taxon>Eukaryota</taxon>
        <taxon>Fungi</taxon>
        <taxon>Dikarya</taxon>
        <taxon>Ascomycota</taxon>
        <taxon>Pezizomycotina</taxon>
        <taxon>Sordariomycetes</taxon>
        <taxon>Hypocreomycetidae</taxon>
        <taxon>Hypocreales</taxon>
        <taxon>Cordycipitaceae</taxon>
        <taxon>Beauveria</taxon>
    </lineage>
</organism>
<accession>A0A2S7YPA8</accession>
<evidence type="ECO:0000256" key="1">
    <source>
        <dbReference type="SAM" id="MobiDB-lite"/>
    </source>
</evidence>
<sequence length="293" mass="32525">MQRIEALEYSLALVSSLFGVFYLSLGLAIKHSPKGNSLAEFQDGTSFINGKAFVYFVTFLGFMVSFFIARQRPDNQLLTFALFNAWRLSSSLCISAELCHLSIQINTLGAVRRSLLMASMCWFVAVALLVLGLWSYVAAERQWLWLFMPAHATITLVVASSYTRSDQNYPKHIYFTLPLLAIMVGLGIAAAIVPTKVAPVQQIQCFCQSTVSLAIVCVARLKVVIIIHNNSKVARNEARQPRRVISADTQSQLDSNSTARLERQNESDMEYELDQSISNATSQKPSTAARSLV</sequence>
<reference evidence="3 4" key="1">
    <citation type="submission" date="2016-07" db="EMBL/GenBank/DDBJ databases">
        <title>Comparative genomics of the entomopathogenic fungus Beauveria bassiana.</title>
        <authorList>
            <person name="Valero Jimenez C.A."/>
            <person name="Zwaan B.J."/>
            <person name="Van Kan J.A."/>
            <person name="Takken W."/>
            <person name="Debets A.J."/>
            <person name="Schoustra S.E."/>
            <person name="Koenraadt C.J."/>
        </authorList>
    </citation>
    <scope>NUCLEOTIDE SEQUENCE [LARGE SCALE GENOMIC DNA]</scope>
    <source>
        <strain evidence="3 4">ARSEF 8028</strain>
    </source>
</reference>
<protein>
    <submittedName>
        <fullName evidence="3">Uncharacterized protein</fullName>
    </submittedName>
</protein>
<feature type="compositionally biased region" description="Polar residues" evidence="1">
    <location>
        <begin position="247"/>
        <end position="259"/>
    </location>
</feature>
<gene>
    <name evidence="3" type="ORF">BB8028_0010g00220</name>
</gene>
<feature type="transmembrane region" description="Helical" evidence="2">
    <location>
        <begin position="115"/>
        <end position="137"/>
    </location>
</feature>
<evidence type="ECO:0000313" key="3">
    <source>
        <dbReference type="EMBL" id="PQK18030.1"/>
    </source>
</evidence>
<dbReference type="OrthoDB" id="10486623at2759"/>
<comment type="caution">
    <text evidence="3">The sequence shown here is derived from an EMBL/GenBank/DDBJ whole genome shotgun (WGS) entry which is preliminary data.</text>
</comment>
<feature type="region of interest" description="Disordered" evidence="1">
    <location>
        <begin position="245"/>
        <end position="293"/>
    </location>
</feature>
<proteinExistence type="predicted"/>
<keyword evidence="2" id="KW-0472">Membrane</keyword>
<name>A0A2S7YPA8_BEABA</name>
<feature type="transmembrane region" description="Helical" evidence="2">
    <location>
        <begin position="50"/>
        <end position="69"/>
    </location>
</feature>
<dbReference type="Proteomes" id="UP000237441">
    <property type="component" value="Unassembled WGS sequence"/>
</dbReference>
<feature type="transmembrane region" description="Helical" evidence="2">
    <location>
        <begin position="143"/>
        <end position="162"/>
    </location>
</feature>
<keyword evidence="2" id="KW-1133">Transmembrane helix</keyword>
<dbReference type="EMBL" id="JRHA01000010">
    <property type="protein sequence ID" value="PQK18030.1"/>
    <property type="molecule type" value="Genomic_DNA"/>
</dbReference>
<keyword evidence="2" id="KW-0812">Transmembrane</keyword>
<dbReference type="AlphaFoldDB" id="A0A2S7YPA8"/>
<feature type="transmembrane region" description="Helical" evidence="2">
    <location>
        <begin position="6"/>
        <end position="29"/>
    </location>
</feature>
<feature type="compositionally biased region" description="Polar residues" evidence="1">
    <location>
        <begin position="275"/>
        <end position="293"/>
    </location>
</feature>
<feature type="transmembrane region" description="Helical" evidence="2">
    <location>
        <begin position="174"/>
        <end position="193"/>
    </location>
</feature>
<evidence type="ECO:0000313" key="4">
    <source>
        <dbReference type="Proteomes" id="UP000237441"/>
    </source>
</evidence>